<proteinExistence type="predicted"/>
<accession>Q702D1</accession>
<protein>
    <submittedName>
        <fullName evidence="1">Uncharacterized protein</fullName>
    </submittedName>
</protein>
<sequence length="114" mass="13348">MTLEDLRQKALFQNTIDVWIMYSEEKNWDWYDIAGYTDFIRHIHSNAVKMQKFPLCIKESGGMFERGKDKAKFLEELSHISGEDVAAYTLKLSNEVLHAIRSFKKMDVPTKSDK</sequence>
<dbReference type="AlphaFoldDB" id="Q702D1"/>
<organism evidence="1">
    <name type="scientific">uncultured crenarchaeote</name>
    <dbReference type="NCBI Taxonomy" id="29281"/>
    <lineage>
        <taxon>Archaea</taxon>
        <taxon>Thermoproteota</taxon>
        <taxon>environmental samples</taxon>
    </lineage>
</organism>
<reference evidence="1" key="1">
    <citation type="journal article" date="2004" name="Environ. Microbiol.">
        <title>Characterization of Large-Insert DNA Libraries from Soil for Environmental Genomic Studies of Archaea.</title>
        <authorList>
            <person name="Treusch A.H."/>
            <person name="Kletzin A."/>
            <person name="Raddatz G."/>
            <person name="Ochsenreiter T."/>
            <person name="Quaiser A."/>
            <person name="Meurer G."/>
            <person name="Schuster S.C."/>
            <person name="Schleper C."/>
        </authorList>
    </citation>
    <scope>NUCLEOTIDE SEQUENCE</scope>
</reference>
<dbReference type="EMBL" id="AJ627420">
    <property type="protein sequence ID" value="CAF28693.1"/>
    <property type="molecule type" value="Genomic_DNA"/>
</dbReference>
<evidence type="ECO:0000313" key="1">
    <source>
        <dbReference type="EMBL" id="CAF28693.1"/>
    </source>
</evidence>
<name>Q702D1_9CREN</name>